<evidence type="ECO:0000313" key="3">
    <source>
        <dbReference type="Proteomes" id="UP000440732"/>
    </source>
</evidence>
<evidence type="ECO:0000256" key="1">
    <source>
        <dbReference type="SAM" id="MobiDB-lite"/>
    </source>
</evidence>
<accession>A0A6A3SPV8</accession>
<organism evidence="2 3">
    <name type="scientific">Phytophthora fragariae</name>
    <dbReference type="NCBI Taxonomy" id="53985"/>
    <lineage>
        <taxon>Eukaryota</taxon>
        <taxon>Sar</taxon>
        <taxon>Stramenopiles</taxon>
        <taxon>Oomycota</taxon>
        <taxon>Peronosporomycetes</taxon>
        <taxon>Peronosporales</taxon>
        <taxon>Peronosporaceae</taxon>
        <taxon>Phytophthora</taxon>
    </lineage>
</organism>
<sequence>MGLGTVYVSMGTPKNASPDVTPELKGASMMAQCGSTATGGDAGAEEKLPIPDGVGRDEQKAQWLQRTKSLTPKCTSDEKNAPRCCAW</sequence>
<name>A0A6A3SPV8_9STRA</name>
<protein>
    <submittedName>
        <fullName evidence="2">Uncharacterized protein</fullName>
    </submittedName>
</protein>
<dbReference type="EMBL" id="QXGA01001483">
    <property type="protein sequence ID" value="KAE9117874.1"/>
    <property type="molecule type" value="Genomic_DNA"/>
</dbReference>
<comment type="caution">
    <text evidence="2">The sequence shown here is derived from an EMBL/GenBank/DDBJ whole genome shotgun (WGS) entry which is preliminary data.</text>
</comment>
<evidence type="ECO:0000313" key="2">
    <source>
        <dbReference type="EMBL" id="KAE9117874.1"/>
    </source>
</evidence>
<dbReference type="AlphaFoldDB" id="A0A6A3SPV8"/>
<gene>
    <name evidence="2" type="ORF">PF006_g18723</name>
</gene>
<reference evidence="2 3" key="1">
    <citation type="submission" date="2018-08" db="EMBL/GenBank/DDBJ databases">
        <title>Genomic investigation of the strawberry pathogen Phytophthora fragariae indicates pathogenicity is determined by transcriptional variation in three key races.</title>
        <authorList>
            <person name="Adams T.M."/>
            <person name="Armitage A.D."/>
            <person name="Sobczyk M.K."/>
            <person name="Bates H.J."/>
            <person name="Dunwell J.M."/>
            <person name="Nellist C.F."/>
            <person name="Harrison R.J."/>
        </authorList>
    </citation>
    <scope>NUCLEOTIDE SEQUENCE [LARGE SCALE GENOMIC DNA]</scope>
    <source>
        <strain evidence="2 3">NOV-5</strain>
    </source>
</reference>
<feature type="region of interest" description="Disordered" evidence="1">
    <location>
        <begin position="34"/>
        <end position="54"/>
    </location>
</feature>
<proteinExistence type="predicted"/>
<feature type="compositionally biased region" description="Basic and acidic residues" evidence="1">
    <location>
        <begin position="44"/>
        <end position="54"/>
    </location>
</feature>
<dbReference type="Proteomes" id="UP000440732">
    <property type="component" value="Unassembled WGS sequence"/>
</dbReference>